<dbReference type="RefSeq" id="WP_238246539.1">
    <property type="nucleotide sequence ID" value="NZ_BPQP01000089.1"/>
</dbReference>
<dbReference type="EMBL" id="BPQP01000089">
    <property type="protein sequence ID" value="GJD97481.1"/>
    <property type="molecule type" value="Genomic_DNA"/>
</dbReference>
<accession>A0ABQ4S361</accession>
<keyword evidence="2" id="KW-1185">Reference proteome</keyword>
<reference evidence="1" key="1">
    <citation type="journal article" date="2021" name="Front. Microbiol.">
        <title>Comprehensive Comparative Genomics and Phenotyping of Methylobacterium Species.</title>
        <authorList>
            <person name="Alessa O."/>
            <person name="Ogura Y."/>
            <person name="Fujitani Y."/>
            <person name="Takami H."/>
            <person name="Hayashi T."/>
            <person name="Sahin N."/>
            <person name="Tani A."/>
        </authorList>
    </citation>
    <scope>NUCLEOTIDE SEQUENCE</scope>
    <source>
        <strain evidence="1">DSM 19015</strain>
    </source>
</reference>
<name>A0ABQ4S361_9HYPH</name>
<gene>
    <name evidence="1" type="ORF">OCOJLMKI_4712</name>
</gene>
<protein>
    <submittedName>
        <fullName evidence="1">Uncharacterized protein</fullName>
    </submittedName>
</protein>
<evidence type="ECO:0000313" key="1">
    <source>
        <dbReference type="EMBL" id="GJD97481.1"/>
    </source>
</evidence>
<dbReference type="Proteomes" id="UP001055125">
    <property type="component" value="Unassembled WGS sequence"/>
</dbReference>
<comment type="caution">
    <text evidence="1">The sequence shown here is derived from an EMBL/GenBank/DDBJ whole genome shotgun (WGS) entry which is preliminary data.</text>
</comment>
<proteinExistence type="predicted"/>
<reference evidence="1" key="2">
    <citation type="submission" date="2021-08" db="EMBL/GenBank/DDBJ databases">
        <authorList>
            <person name="Tani A."/>
            <person name="Ola A."/>
            <person name="Ogura Y."/>
            <person name="Katsura K."/>
            <person name="Hayashi T."/>
        </authorList>
    </citation>
    <scope>NUCLEOTIDE SEQUENCE</scope>
    <source>
        <strain evidence="1">DSM 19015</strain>
    </source>
</reference>
<organism evidence="1 2">
    <name type="scientific">Methylobacterium iners</name>
    <dbReference type="NCBI Taxonomy" id="418707"/>
    <lineage>
        <taxon>Bacteria</taxon>
        <taxon>Pseudomonadati</taxon>
        <taxon>Pseudomonadota</taxon>
        <taxon>Alphaproteobacteria</taxon>
        <taxon>Hyphomicrobiales</taxon>
        <taxon>Methylobacteriaceae</taxon>
        <taxon>Methylobacterium</taxon>
    </lineage>
</organism>
<evidence type="ECO:0000313" key="2">
    <source>
        <dbReference type="Proteomes" id="UP001055125"/>
    </source>
</evidence>
<sequence>MGPAAWDLSIASVRYRMRLRRHRENEASVRMAQAMGMGMGAAPEKWTAWVRAMTGEE</sequence>